<dbReference type="STRING" id="146536.AQI70_35130"/>
<comment type="caution">
    <text evidence="3">The sequence shown here is derived from an EMBL/GenBank/DDBJ whole genome shotgun (WGS) entry which is preliminary data.</text>
</comment>
<feature type="region of interest" description="Disordered" evidence="1">
    <location>
        <begin position="1"/>
        <end position="93"/>
    </location>
</feature>
<feature type="transmembrane region" description="Helical" evidence="2">
    <location>
        <begin position="220"/>
        <end position="239"/>
    </location>
</feature>
<sequence>MSQPPFQPPPPPSQPPQNSYNPYNQPAPPQQAPGFGPPPAAGQPPMPAGPPPVPGQPPMHPGTAPAPGQPPMQPMQPMYAAPPFQAPFGQQPRSSGHPVGAAFLAFFVSVIVSMLYSGLILLTYKDLTLTTANTLYLGHALINGAIVGTLVGAVGHRSHGAWSAGVVIAALGAFFGYTNAWPLIVAESQSPAAVWDLLGYDIFLPAKAWWKDESAGGVDWFSPLGLVVAAAAAWGLAYLTGNKRGRV</sequence>
<dbReference type="Proteomes" id="UP000054024">
    <property type="component" value="Unassembled WGS sequence"/>
</dbReference>
<reference evidence="3 4" key="1">
    <citation type="submission" date="2015-10" db="EMBL/GenBank/DDBJ databases">
        <title>Draft genome sequence of Streptomyces curacoi DSM 40107, type strain for the species Streptomyces curacoi.</title>
        <authorList>
            <person name="Ruckert C."/>
            <person name="Winkler A."/>
            <person name="Kalinowski J."/>
            <person name="Kampfer P."/>
            <person name="Glaeser S."/>
        </authorList>
    </citation>
    <scope>NUCLEOTIDE SEQUENCE [LARGE SCALE GENOMIC DNA]</scope>
    <source>
        <strain evidence="3 4">DSM 40107</strain>
    </source>
</reference>
<organism evidence="3 4">
    <name type="scientific">Streptomyces curacoi</name>
    <dbReference type="NCBI Taxonomy" id="146536"/>
    <lineage>
        <taxon>Bacteria</taxon>
        <taxon>Bacillati</taxon>
        <taxon>Actinomycetota</taxon>
        <taxon>Actinomycetes</taxon>
        <taxon>Kitasatosporales</taxon>
        <taxon>Streptomycetaceae</taxon>
        <taxon>Streptomyces</taxon>
    </lineage>
</organism>
<feature type="transmembrane region" description="Helical" evidence="2">
    <location>
        <begin position="161"/>
        <end position="181"/>
    </location>
</feature>
<dbReference type="EMBL" id="LMWJ01000034">
    <property type="protein sequence ID" value="KUM67698.1"/>
    <property type="molecule type" value="Genomic_DNA"/>
</dbReference>
<keyword evidence="2" id="KW-0472">Membrane</keyword>
<keyword evidence="2" id="KW-0812">Transmembrane</keyword>
<evidence type="ECO:0000313" key="4">
    <source>
        <dbReference type="Proteomes" id="UP000054024"/>
    </source>
</evidence>
<evidence type="ECO:0000313" key="3">
    <source>
        <dbReference type="EMBL" id="KUM67698.1"/>
    </source>
</evidence>
<keyword evidence="4" id="KW-1185">Reference proteome</keyword>
<evidence type="ECO:0000256" key="1">
    <source>
        <dbReference type="SAM" id="MobiDB-lite"/>
    </source>
</evidence>
<proteinExistence type="predicted"/>
<feature type="compositionally biased region" description="Low complexity" evidence="1">
    <location>
        <begin position="75"/>
        <end position="92"/>
    </location>
</feature>
<gene>
    <name evidence="3" type="ORF">AQI70_35130</name>
</gene>
<feature type="transmembrane region" description="Helical" evidence="2">
    <location>
        <begin position="136"/>
        <end position="154"/>
    </location>
</feature>
<accession>A0A124GUD9</accession>
<dbReference type="AlphaFoldDB" id="A0A124GUD9"/>
<protein>
    <submittedName>
        <fullName evidence="3">Uncharacterized protein</fullName>
    </submittedName>
</protein>
<feature type="transmembrane region" description="Helical" evidence="2">
    <location>
        <begin position="101"/>
        <end position="124"/>
    </location>
</feature>
<keyword evidence="2" id="KW-1133">Transmembrane helix</keyword>
<feature type="compositionally biased region" description="Pro residues" evidence="1">
    <location>
        <begin position="1"/>
        <end position="15"/>
    </location>
</feature>
<name>A0A124GUD9_9ACTN</name>
<feature type="compositionally biased region" description="Pro residues" evidence="1">
    <location>
        <begin position="25"/>
        <end position="60"/>
    </location>
</feature>
<evidence type="ECO:0000256" key="2">
    <source>
        <dbReference type="SAM" id="Phobius"/>
    </source>
</evidence>
<dbReference type="OrthoDB" id="4296088at2"/>